<evidence type="ECO:0000313" key="2">
    <source>
        <dbReference type="Proteomes" id="UP001596230"/>
    </source>
</evidence>
<organism evidence="1 2">
    <name type="scientific">Tatumella terrea</name>
    <dbReference type="NCBI Taxonomy" id="419007"/>
    <lineage>
        <taxon>Bacteria</taxon>
        <taxon>Pseudomonadati</taxon>
        <taxon>Pseudomonadota</taxon>
        <taxon>Gammaproteobacteria</taxon>
        <taxon>Enterobacterales</taxon>
        <taxon>Erwiniaceae</taxon>
        <taxon>Tatumella</taxon>
    </lineage>
</organism>
<dbReference type="EMBL" id="JBHSUB010000023">
    <property type="protein sequence ID" value="MFC6379715.1"/>
    <property type="molecule type" value="Genomic_DNA"/>
</dbReference>
<reference evidence="2" key="1">
    <citation type="journal article" date="2019" name="Int. J. Syst. Evol. Microbiol.">
        <title>The Global Catalogue of Microorganisms (GCM) 10K type strain sequencing project: providing services to taxonomists for standard genome sequencing and annotation.</title>
        <authorList>
            <consortium name="The Broad Institute Genomics Platform"/>
            <consortium name="The Broad Institute Genome Sequencing Center for Infectious Disease"/>
            <person name="Wu L."/>
            <person name="Ma J."/>
        </authorList>
    </citation>
    <scope>NUCLEOTIDE SEQUENCE [LARGE SCALE GENOMIC DNA]</scope>
    <source>
        <strain evidence="2">CGMCC 1.18518</strain>
    </source>
</reference>
<dbReference type="RefSeq" id="WP_385955079.1">
    <property type="nucleotide sequence ID" value="NZ_JBHSUB010000023.1"/>
</dbReference>
<dbReference type="Proteomes" id="UP001596230">
    <property type="component" value="Unassembled WGS sequence"/>
</dbReference>
<comment type="caution">
    <text evidence="1">The sequence shown here is derived from an EMBL/GenBank/DDBJ whole genome shotgun (WGS) entry which is preliminary data.</text>
</comment>
<evidence type="ECO:0000313" key="1">
    <source>
        <dbReference type="EMBL" id="MFC6379715.1"/>
    </source>
</evidence>
<sequence>MSRDYTLEQVTEMALQAEIVCRMWEDHPHTMTETEVSAIATLVKRLSGRVYCWLNDELAEKECGK</sequence>
<keyword evidence="2" id="KW-1185">Reference proteome</keyword>
<name>A0ABW1W1E9_9GAMM</name>
<proteinExistence type="predicted"/>
<protein>
    <submittedName>
        <fullName evidence="1">Uncharacterized protein</fullName>
    </submittedName>
</protein>
<gene>
    <name evidence="1" type="ORF">ACFP9W_16815</name>
</gene>
<accession>A0ABW1W1E9</accession>